<feature type="transmembrane region" description="Helical" evidence="1">
    <location>
        <begin position="302"/>
        <end position="325"/>
    </location>
</feature>
<proteinExistence type="predicted"/>
<keyword evidence="1" id="KW-0472">Membrane</keyword>
<evidence type="ECO:0000313" key="2">
    <source>
        <dbReference type="EMBL" id="KAK8882874.1"/>
    </source>
</evidence>
<keyword evidence="1" id="KW-1133">Transmembrane helix</keyword>
<keyword evidence="3" id="KW-1185">Reference proteome</keyword>
<name>A0ABR2JVH0_9EUKA</name>
<dbReference type="EMBL" id="JAPFFF010000009">
    <property type="protein sequence ID" value="KAK8882874.1"/>
    <property type="molecule type" value="Genomic_DNA"/>
</dbReference>
<organism evidence="2 3">
    <name type="scientific">Tritrichomonas musculus</name>
    <dbReference type="NCBI Taxonomy" id="1915356"/>
    <lineage>
        <taxon>Eukaryota</taxon>
        <taxon>Metamonada</taxon>
        <taxon>Parabasalia</taxon>
        <taxon>Tritrichomonadida</taxon>
        <taxon>Tritrichomonadidae</taxon>
        <taxon>Tritrichomonas</taxon>
    </lineage>
</organism>
<comment type="caution">
    <text evidence="2">The sequence shown here is derived from an EMBL/GenBank/DDBJ whole genome shotgun (WGS) entry which is preliminary data.</text>
</comment>
<reference evidence="2 3" key="1">
    <citation type="submission" date="2024-04" db="EMBL/GenBank/DDBJ databases">
        <title>Tritrichomonas musculus Genome.</title>
        <authorList>
            <person name="Alves-Ferreira E."/>
            <person name="Grigg M."/>
            <person name="Lorenzi H."/>
            <person name="Galac M."/>
        </authorList>
    </citation>
    <scope>NUCLEOTIDE SEQUENCE [LARGE SCALE GENOMIC DNA]</scope>
    <source>
        <strain evidence="2 3">EAF2021</strain>
    </source>
</reference>
<sequence>MNLFFLILIIDAFPIQKPPQFDINNFFSKKTDVKTCKDENIISHIGYYSFRVKKKCEIVSSLNSGSVRMFFFYDPIFQIDYNLSIDGQYVDAGPKNTNGRSIVGNDNVTIKFYNIFSNKMIVNIWLLPLHLCSNLSLYAYNSYSIDLKIPYTSSEICIFSPSSDSSNNKFKVKFGINSNEPNHISSLYSSSYYCPQTIAKESKIVSTRVFGSYLVEFKFNHSINDSQEIILTPTPKPSDINYYLNFIFYKRTTNQVVIDDINLKSSIGSVAKCNSYRGCRSDFFPPLEVHYDEPGLTSNPKIAAYLVFAIVSIIAVIIIIAIFVVRIKRQKERINKQKNKDNVPLNIRFNNYTGNEGNQGTPQAMEVHSPENWEYLSFETKNNSVKARRTPSLTNNNDNLL</sequence>
<evidence type="ECO:0000256" key="1">
    <source>
        <dbReference type="SAM" id="Phobius"/>
    </source>
</evidence>
<gene>
    <name evidence="2" type="ORF">M9Y10_045518</name>
</gene>
<evidence type="ECO:0000313" key="3">
    <source>
        <dbReference type="Proteomes" id="UP001470230"/>
    </source>
</evidence>
<protein>
    <submittedName>
        <fullName evidence="2">Uncharacterized protein</fullName>
    </submittedName>
</protein>
<keyword evidence="1" id="KW-0812">Transmembrane</keyword>
<accession>A0ABR2JVH0</accession>
<dbReference type="Proteomes" id="UP001470230">
    <property type="component" value="Unassembled WGS sequence"/>
</dbReference>